<name>W2CWF2_9BACT</name>
<evidence type="ECO:0000313" key="2">
    <source>
        <dbReference type="Proteomes" id="UP000034980"/>
    </source>
</evidence>
<dbReference type="EMBL" id="AYYF01001567">
    <property type="protein sequence ID" value="ETK11373.1"/>
    <property type="molecule type" value="Genomic_DNA"/>
</dbReference>
<protein>
    <submittedName>
        <fullName evidence="1">Uncharacterized protein</fullName>
    </submittedName>
</protein>
<dbReference type="PATRIC" id="fig|1411915.3.peg.1867"/>
<organism evidence="1 2">
    <name type="scientific">Tannerella sp. oral taxon BU063 isolate Cell 8/11</name>
    <dbReference type="NCBI Taxonomy" id="1411915"/>
    <lineage>
        <taxon>Bacteria</taxon>
        <taxon>Pseudomonadati</taxon>
        <taxon>Bacteroidota</taxon>
        <taxon>Bacteroidia</taxon>
        <taxon>Bacteroidales</taxon>
        <taxon>Tannerellaceae</taxon>
        <taxon>Tannerella</taxon>
    </lineage>
</organism>
<proteinExistence type="predicted"/>
<evidence type="ECO:0000313" key="1">
    <source>
        <dbReference type="EMBL" id="ETK11373.1"/>
    </source>
</evidence>
<comment type="caution">
    <text evidence="1">The sequence shown here is derived from an EMBL/GenBank/DDBJ whole genome shotgun (WGS) entry which is preliminary data.</text>
</comment>
<sequence length="137" mass="14850">MTAMELQRIIRQGVTKIDEAGTLSIRYNITEEGGRTMELNASIEREDRNLGSVSAFPDGRISITEEGGRTIELNDSIEREVRNLGSVSAFPDGRISFYIDKGSNLSDAEKKAVFAAIVDEAASAFRSMGGGTSEKKA</sequence>
<reference evidence="1 2" key="1">
    <citation type="submission" date="2013-11" db="EMBL/GenBank/DDBJ databases">
        <title>Single cell genomics of uncultured Tannerella BU063 (oral taxon 286).</title>
        <authorList>
            <person name="Beall C.J."/>
            <person name="Campbell A.G."/>
            <person name="Griffen A.L."/>
            <person name="Podar M."/>
            <person name="Leys E.J."/>
        </authorList>
    </citation>
    <scope>NUCLEOTIDE SEQUENCE [LARGE SCALE GENOMIC DNA]</scope>
    <source>
        <strain evidence="1">Cell 8/11</strain>
    </source>
</reference>
<dbReference type="Proteomes" id="UP000034980">
    <property type="component" value="Unassembled WGS sequence"/>
</dbReference>
<accession>W2CWF2</accession>
<dbReference type="AlphaFoldDB" id="W2CWF2"/>
<gene>
    <name evidence="1" type="ORF">T235_15690</name>
</gene>